<evidence type="ECO:0000313" key="1">
    <source>
        <dbReference type="EMBL" id="MEE3928147.1"/>
    </source>
</evidence>
<organism evidence="1 2">
    <name type="scientific">Mycoplasmopsis ciconiae</name>
    <dbReference type="NCBI Taxonomy" id="561067"/>
    <lineage>
        <taxon>Bacteria</taxon>
        <taxon>Bacillati</taxon>
        <taxon>Mycoplasmatota</taxon>
        <taxon>Mycoplasmoidales</taxon>
        <taxon>Metamycoplasmataceae</taxon>
        <taxon>Mycoplasmopsis</taxon>
    </lineage>
</organism>
<evidence type="ECO:0000313" key="2">
    <source>
        <dbReference type="Proteomes" id="UP001344817"/>
    </source>
</evidence>
<gene>
    <name evidence="1" type="ORF">V2E24_00965</name>
</gene>
<comment type="caution">
    <text evidence="1">The sequence shown here is derived from an EMBL/GenBank/DDBJ whole genome shotgun (WGS) entry which is preliminary data.</text>
</comment>
<protein>
    <recommendedName>
        <fullName evidence="3">Glucose-6-phosphate isomerase</fullName>
    </recommendedName>
</protein>
<dbReference type="Proteomes" id="UP001344817">
    <property type="component" value="Unassembled WGS sequence"/>
</dbReference>
<dbReference type="RefSeq" id="WP_330500559.1">
    <property type="nucleotide sequence ID" value="NZ_JAZDWZ010000002.1"/>
</dbReference>
<proteinExistence type="predicted"/>
<dbReference type="EMBL" id="JAZDWZ010000002">
    <property type="protein sequence ID" value="MEE3928147.1"/>
    <property type="molecule type" value="Genomic_DNA"/>
</dbReference>
<keyword evidence="2" id="KW-1185">Reference proteome</keyword>
<reference evidence="1" key="1">
    <citation type="submission" date="2024-01" db="EMBL/GenBank/DDBJ databases">
        <title>Genome sequence of Mycoplasma ciconiae type strain DSM 25251.</title>
        <authorList>
            <person name="Spergser J."/>
        </authorList>
    </citation>
    <scope>NUCLEOTIDE SEQUENCE [LARGE SCALE GENOMIC DNA]</scope>
    <source>
        <strain evidence="1">DSM 25251</strain>
    </source>
</reference>
<dbReference type="Gene3D" id="3.40.50.10490">
    <property type="entry name" value="Glucose-6-phosphate isomerase like protein, domain 1"/>
    <property type="match status" value="2"/>
</dbReference>
<evidence type="ECO:0008006" key="3">
    <source>
        <dbReference type="Google" id="ProtNLM"/>
    </source>
</evidence>
<name>A0ABU7ML16_9BACT</name>
<accession>A0ABU7ML16</accession>
<sequence length="416" mass="49035">MNLKINKLNFTNPFKDNKTNEEIIKQIIKEFKAKNFADFSFFNFVDSINNTNTKNYELYLKTAEKMHQNNLDYIIIFGNGLINKQTDVFYNFFNYNSKILNYEAKIIYLNDNDSLANLKNKVNFIKKYVLQKNFFVIINDQYLKNKTFEKLIINFLTKNNLEIGKFALSQKTLIFSNKNKSFLYEQIKNIVDETCFVEIKQQIALNTQLLSELNLILMLYFGIDIKKIIKSFKNFINSINKNNFEENNALVFVFYLYFLMYKGKNNVFTFVSNRKYMKMFLELFCFNLNLIIPGFSAFTTITPEDIFKNAQMIYFGNQKIQNIIFKAKKEHFDYVLTSDVKTKDSLSDYDVTQINDINNNSIDVFVEYILGSKMKNPIFEVSYEINDESTFGELCALMYLCMVYVSILTNTSAFIS</sequence>